<evidence type="ECO:0000256" key="3">
    <source>
        <dbReference type="SAM" id="MobiDB-lite"/>
    </source>
</evidence>
<feature type="compositionally biased region" description="Basic residues" evidence="3">
    <location>
        <begin position="130"/>
        <end position="144"/>
    </location>
</feature>
<feature type="compositionally biased region" description="Polar residues" evidence="3">
    <location>
        <begin position="10"/>
        <end position="20"/>
    </location>
</feature>
<dbReference type="SUPFAM" id="SSF54928">
    <property type="entry name" value="RNA-binding domain, RBD"/>
    <property type="match status" value="2"/>
</dbReference>
<feature type="domain" description="RRM" evidence="4">
    <location>
        <begin position="319"/>
        <end position="390"/>
    </location>
</feature>
<dbReference type="Gene3D" id="3.30.70.330">
    <property type="match status" value="2"/>
</dbReference>
<dbReference type="GO" id="GO:0003723">
    <property type="term" value="F:RNA binding"/>
    <property type="evidence" value="ECO:0007669"/>
    <property type="project" value="UniProtKB-UniRule"/>
</dbReference>
<keyword evidence="1 2" id="KW-0694">RNA-binding</keyword>
<protein>
    <submittedName>
        <fullName evidence="5">Putative rna-binding protein 34</fullName>
    </submittedName>
</protein>
<feature type="compositionally biased region" description="Basic residues" evidence="3">
    <location>
        <begin position="71"/>
        <end position="81"/>
    </location>
</feature>
<feature type="compositionally biased region" description="Low complexity" evidence="3">
    <location>
        <begin position="50"/>
        <end position="62"/>
    </location>
</feature>
<feature type="compositionally biased region" description="Basic and acidic residues" evidence="3">
    <location>
        <begin position="204"/>
        <end position="216"/>
    </location>
</feature>
<dbReference type="PROSITE" id="PS50102">
    <property type="entry name" value="RRM"/>
    <property type="match status" value="2"/>
</dbReference>
<dbReference type="SMART" id="SM00360">
    <property type="entry name" value="RRM"/>
    <property type="match status" value="2"/>
</dbReference>
<organism evidence="5">
    <name type="scientific">Culex tarsalis</name>
    <name type="common">Encephalitis mosquito</name>
    <dbReference type="NCBI Taxonomy" id="7177"/>
    <lineage>
        <taxon>Eukaryota</taxon>
        <taxon>Metazoa</taxon>
        <taxon>Ecdysozoa</taxon>
        <taxon>Arthropoda</taxon>
        <taxon>Hexapoda</taxon>
        <taxon>Insecta</taxon>
        <taxon>Pterygota</taxon>
        <taxon>Neoptera</taxon>
        <taxon>Endopterygota</taxon>
        <taxon>Diptera</taxon>
        <taxon>Nematocera</taxon>
        <taxon>Culicoidea</taxon>
        <taxon>Culicidae</taxon>
        <taxon>Culicinae</taxon>
        <taxon>Culicini</taxon>
        <taxon>Culex</taxon>
        <taxon>Culex</taxon>
    </lineage>
</organism>
<feature type="compositionally biased region" description="Acidic residues" evidence="3">
    <location>
        <begin position="193"/>
        <end position="203"/>
    </location>
</feature>
<feature type="region of interest" description="Disordered" evidence="3">
    <location>
        <begin position="1"/>
        <end position="218"/>
    </location>
</feature>
<reference evidence="5" key="1">
    <citation type="submission" date="2017-01" db="EMBL/GenBank/DDBJ databases">
        <title>A deep insight into the sialotranscriptome of adult male and female Cluex tarsalis mosquitoes.</title>
        <authorList>
            <person name="Ribeiro J.M."/>
            <person name="Moreira F."/>
            <person name="Bernard K.A."/>
            <person name="Calvo E."/>
        </authorList>
    </citation>
    <scope>NUCLEOTIDE SEQUENCE</scope>
    <source>
        <strain evidence="5">Kern County</strain>
        <tissue evidence="5">Salivary glands</tissue>
    </source>
</reference>
<evidence type="ECO:0000259" key="4">
    <source>
        <dbReference type="PROSITE" id="PS50102"/>
    </source>
</evidence>
<feature type="compositionally biased region" description="Basic residues" evidence="3">
    <location>
        <begin position="100"/>
        <end position="110"/>
    </location>
</feature>
<proteinExistence type="predicted"/>
<dbReference type="InterPro" id="IPR035979">
    <property type="entry name" value="RBD_domain_sf"/>
</dbReference>
<dbReference type="AlphaFoldDB" id="A0A1Q3EXS1"/>
<feature type="domain" description="RRM" evidence="4">
    <location>
        <begin position="225"/>
        <end position="311"/>
    </location>
</feature>
<dbReference type="InterPro" id="IPR000504">
    <property type="entry name" value="RRM_dom"/>
</dbReference>
<dbReference type="Pfam" id="PF00076">
    <property type="entry name" value="RRM_1"/>
    <property type="match status" value="2"/>
</dbReference>
<dbReference type="PANTHER" id="PTHR23236:SF11">
    <property type="entry name" value="EUKARYOTIC TRANSLATION INITIATION FACTOR 4H"/>
    <property type="match status" value="1"/>
</dbReference>
<feature type="compositionally biased region" description="Low complexity" evidence="3">
    <location>
        <begin position="145"/>
        <end position="159"/>
    </location>
</feature>
<feature type="compositionally biased region" description="Basic residues" evidence="3">
    <location>
        <begin position="445"/>
        <end position="456"/>
    </location>
</feature>
<feature type="compositionally biased region" description="Basic and acidic residues" evidence="3">
    <location>
        <begin position="111"/>
        <end position="129"/>
    </location>
</feature>
<feature type="region of interest" description="Disordered" evidence="3">
    <location>
        <begin position="395"/>
        <end position="463"/>
    </location>
</feature>
<sequence length="481" mass="52966">MGKKSKKTKAVTNGTNSTLEPATVETVPEKNVGLSEKSKKIKKKKKDKPVVAATVEQVTEAVGNGELVVTKPKKKKKKKNKDKPVPVAEEQPAKVVQNGAKHKKKKKNKQTKHDGEQPADVPEQKESNKKAKTQSKKKKNKAPAKPKAIPADNDVVTSESESEAEEVADESTAMDRVNQSVLSQHSSAAKDSSDEEDDGDDSKEDTKSDSAKEAKKSTRIQGPEYSVFVGNLPTTIKKGAIKKLFMPYGRILTIRFRTSDGVSLFKKKDRKEAKALICYVRFSSKEEAIAACAMNGQMVEENRIRVSLQTQKHLGHIASTVFVGNIHRKTTDNDLYDFFSRVGEIEYVRQISDKGIGYVCFKKGVSIAKAIKLNQQMLNGRPLRISKVDPNLQHKRKNKKGNLVDKRRPPVASGAAKRVALKTAKSSKEKGQPTEFHGTVAKKQSGGKKQKHHKKGGGAEYKKKILAQKLAAAAGKPKKFR</sequence>
<dbReference type="InterPro" id="IPR012677">
    <property type="entry name" value="Nucleotide-bd_a/b_plait_sf"/>
</dbReference>
<dbReference type="EMBL" id="GFDL01014942">
    <property type="protein sequence ID" value="JAV20103.1"/>
    <property type="molecule type" value="Transcribed_RNA"/>
</dbReference>
<evidence type="ECO:0000256" key="2">
    <source>
        <dbReference type="PROSITE-ProRule" id="PRU00176"/>
    </source>
</evidence>
<accession>A0A1Q3EXS1</accession>
<dbReference type="PANTHER" id="PTHR23236">
    <property type="entry name" value="EUKARYOTIC TRANSLATION INITIATION FACTOR 4B/4H"/>
    <property type="match status" value="1"/>
</dbReference>
<evidence type="ECO:0000313" key="5">
    <source>
        <dbReference type="EMBL" id="JAV20103.1"/>
    </source>
</evidence>
<evidence type="ECO:0000256" key="1">
    <source>
        <dbReference type="ARBA" id="ARBA00022884"/>
    </source>
</evidence>
<feature type="compositionally biased region" description="Acidic residues" evidence="3">
    <location>
        <begin position="160"/>
        <end position="169"/>
    </location>
</feature>
<name>A0A1Q3EXS1_CULTA</name>